<dbReference type="Pfam" id="PF00394">
    <property type="entry name" value="Cu-oxidase"/>
    <property type="match status" value="1"/>
</dbReference>
<gene>
    <name evidence="12" type="ORF">E0L32_002305</name>
</gene>
<dbReference type="Proteomes" id="UP000319257">
    <property type="component" value="Unassembled WGS sequence"/>
</dbReference>
<dbReference type="Gene3D" id="2.60.40.420">
    <property type="entry name" value="Cupredoxins - blue copper proteins"/>
    <property type="match status" value="3"/>
</dbReference>
<dbReference type="InterPro" id="IPR033138">
    <property type="entry name" value="Cu_oxidase_CS"/>
</dbReference>
<dbReference type="Pfam" id="PF07731">
    <property type="entry name" value="Cu-oxidase_2"/>
    <property type="match status" value="1"/>
</dbReference>
<feature type="domain" description="Plastocyanin-like" evidence="11">
    <location>
        <begin position="39"/>
        <end position="153"/>
    </location>
</feature>
<dbReference type="GO" id="GO:0005507">
    <property type="term" value="F:copper ion binding"/>
    <property type="evidence" value="ECO:0007669"/>
    <property type="project" value="InterPro"/>
</dbReference>
<dbReference type="Pfam" id="PF07732">
    <property type="entry name" value="Cu-oxidase_3"/>
    <property type="match status" value="1"/>
</dbReference>
<evidence type="ECO:0000256" key="4">
    <source>
        <dbReference type="ARBA" id="ARBA00022737"/>
    </source>
</evidence>
<dbReference type="InterPro" id="IPR008972">
    <property type="entry name" value="Cupredoxin"/>
</dbReference>
<dbReference type="InterPro" id="IPR011707">
    <property type="entry name" value="Cu-oxidase-like_N"/>
</dbReference>
<evidence type="ECO:0000259" key="9">
    <source>
        <dbReference type="Pfam" id="PF00394"/>
    </source>
</evidence>
<keyword evidence="3 8" id="KW-0732">Signal</keyword>
<dbReference type="SUPFAM" id="SSF49503">
    <property type="entry name" value="Cupredoxins"/>
    <property type="match status" value="3"/>
</dbReference>
<evidence type="ECO:0000256" key="8">
    <source>
        <dbReference type="SAM" id="SignalP"/>
    </source>
</evidence>
<keyword evidence="4" id="KW-0677">Repeat</keyword>
<keyword evidence="6" id="KW-0186">Copper</keyword>
<dbReference type="GO" id="GO:0016491">
    <property type="term" value="F:oxidoreductase activity"/>
    <property type="evidence" value="ECO:0007669"/>
    <property type="project" value="UniProtKB-KW"/>
</dbReference>
<reference evidence="12 13" key="1">
    <citation type="submission" date="2019-06" db="EMBL/GenBank/DDBJ databases">
        <title>Draft genome sequence of the filamentous fungus Phialemoniopsis curvata isolated from diesel fuel.</title>
        <authorList>
            <person name="Varaljay V.A."/>
            <person name="Lyon W.J."/>
            <person name="Crouch A.L."/>
            <person name="Drake C.E."/>
            <person name="Hollomon J.M."/>
            <person name="Nadeau L.J."/>
            <person name="Nunn H.S."/>
            <person name="Stevenson B.S."/>
            <person name="Bojanowski C.L."/>
            <person name="Crookes-Goodson W.J."/>
        </authorList>
    </citation>
    <scope>NUCLEOTIDE SEQUENCE [LARGE SCALE GENOMIC DNA]</scope>
    <source>
        <strain evidence="12 13">D216</strain>
    </source>
</reference>
<keyword evidence="7" id="KW-0325">Glycoprotein</keyword>
<evidence type="ECO:0000256" key="5">
    <source>
        <dbReference type="ARBA" id="ARBA00023002"/>
    </source>
</evidence>
<keyword evidence="2" id="KW-0479">Metal-binding</keyword>
<comment type="caution">
    <text evidence="12">The sequence shown here is derived from an EMBL/GenBank/DDBJ whole genome shotgun (WGS) entry which is preliminary data.</text>
</comment>
<evidence type="ECO:0000313" key="12">
    <source>
        <dbReference type="EMBL" id="TPX06809.1"/>
    </source>
</evidence>
<feature type="domain" description="Plastocyanin-like" evidence="9">
    <location>
        <begin position="181"/>
        <end position="383"/>
    </location>
</feature>
<keyword evidence="5" id="KW-0560">Oxidoreductase</keyword>
<proteinExistence type="inferred from homology"/>
<keyword evidence="13" id="KW-1185">Reference proteome</keyword>
<feature type="signal peptide" evidence="8">
    <location>
        <begin position="1"/>
        <end position="30"/>
    </location>
</feature>
<feature type="chain" id="PRO_5021196061" description="Laccase" evidence="8">
    <location>
        <begin position="31"/>
        <end position="612"/>
    </location>
</feature>
<dbReference type="GeneID" id="41969752"/>
<feature type="domain" description="Plastocyanin-like" evidence="10">
    <location>
        <begin position="473"/>
        <end position="596"/>
    </location>
</feature>
<accession>A0A507APP6</accession>
<dbReference type="EMBL" id="SKBQ01000009">
    <property type="protein sequence ID" value="TPX06809.1"/>
    <property type="molecule type" value="Genomic_DNA"/>
</dbReference>
<evidence type="ECO:0000256" key="2">
    <source>
        <dbReference type="ARBA" id="ARBA00022723"/>
    </source>
</evidence>
<dbReference type="STRING" id="1093900.A0A507APP6"/>
<dbReference type="FunFam" id="2.60.40.420:FF:000036">
    <property type="entry name" value="L-ascorbate oxidase"/>
    <property type="match status" value="1"/>
</dbReference>
<evidence type="ECO:0000256" key="7">
    <source>
        <dbReference type="ARBA" id="ARBA00023180"/>
    </source>
</evidence>
<dbReference type="OrthoDB" id="2121828at2759"/>
<sequence>MRLLSGIVAFWPVALLLLVVSASPLPDCNGEPRKFELTLTWEKHAPDGFEREMALINGGFPGPLMEINEGDDVEVLVHNKMPYNTTIHFHGIEMEGTPWSDGVPGLTQRQIKPGNSFVYKWKATQYGSYWYHAHQRGQIDDGLYGPLVIHPRKTDPKPFSLITEDPKILKAIIKAEEDAKPLVLSDLRHVTSEENWKIEIAAGIETPCYDSILINGKGRVQCWSKEKIASLLTPDQKTFLKLGNETALTAKACLSGNIIGNVLAAGLPTNLSAVPPEIFDVCTPTNAPQEVIEVTKSKCSQDKWVAFNVIATFGLITGSFSIDGHPMFVYAVDGSYIEPQLVHAITVTNGDRFSVMVKVDTAGDYPIRIASTATAQMITGVATLSIRDTKEAGANATSTGVEPYINDVGLNTTSDVVFFNQGATRSFPPDVISPVADRTFKLSMKVAGASYNWALNSTIYPMQLDNEAPLLFEPDPSRHNNVTISTCYGEWVDLVFVAVSFPMPPHPIHKHGNKMWLLGHGDGEFPYASVAEAAKAMPGSFNLVNPPKRDGLSTPPATTGPAWMAVRYHVTNPGAWFLHCHIQSHLLGGMSMAIQDGVDRWPVVPKEYLDYH</sequence>
<dbReference type="InterPro" id="IPR011706">
    <property type="entry name" value="Cu-oxidase_C"/>
</dbReference>
<evidence type="ECO:0000256" key="6">
    <source>
        <dbReference type="ARBA" id="ARBA00023008"/>
    </source>
</evidence>
<evidence type="ECO:0000259" key="11">
    <source>
        <dbReference type="Pfam" id="PF07732"/>
    </source>
</evidence>
<dbReference type="RefSeq" id="XP_030988520.1">
    <property type="nucleotide sequence ID" value="XM_031136480.1"/>
</dbReference>
<evidence type="ECO:0000313" key="13">
    <source>
        <dbReference type="Proteomes" id="UP000319257"/>
    </source>
</evidence>
<organism evidence="12 13">
    <name type="scientific">Thyridium curvatum</name>
    <dbReference type="NCBI Taxonomy" id="1093900"/>
    <lineage>
        <taxon>Eukaryota</taxon>
        <taxon>Fungi</taxon>
        <taxon>Dikarya</taxon>
        <taxon>Ascomycota</taxon>
        <taxon>Pezizomycotina</taxon>
        <taxon>Sordariomycetes</taxon>
        <taxon>Sordariomycetidae</taxon>
        <taxon>Thyridiales</taxon>
        <taxon>Thyridiaceae</taxon>
        <taxon>Thyridium</taxon>
    </lineage>
</organism>
<evidence type="ECO:0000256" key="1">
    <source>
        <dbReference type="ARBA" id="ARBA00010609"/>
    </source>
</evidence>
<protein>
    <recommendedName>
        <fullName evidence="14">Laccase</fullName>
    </recommendedName>
</protein>
<evidence type="ECO:0000259" key="10">
    <source>
        <dbReference type="Pfam" id="PF07731"/>
    </source>
</evidence>
<dbReference type="CDD" id="cd13898">
    <property type="entry name" value="CuRO_3_Abr2_like"/>
    <property type="match status" value="1"/>
</dbReference>
<dbReference type="CDD" id="cd13850">
    <property type="entry name" value="CuRO_1_Abr2_like"/>
    <property type="match status" value="1"/>
</dbReference>
<dbReference type="PANTHER" id="PTHR11709:SF488">
    <property type="entry name" value="LACCASE-RELATED"/>
    <property type="match status" value="1"/>
</dbReference>
<dbReference type="InParanoid" id="A0A507APP6"/>
<dbReference type="InterPro" id="IPR002355">
    <property type="entry name" value="Cu_oxidase_Cu_BS"/>
</dbReference>
<dbReference type="InterPro" id="IPR001117">
    <property type="entry name" value="Cu-oxidase_2nd"/>
</dbReference>
<dbReference type="PROSITE" id="PS00080">
    <property type="entry name" value="MULTICOPPER_OXIDASE2"/>
    <property type="match status" value="1"/>
</dbReference>
<evidence type="ECO:0000256" key="3">
    <source>
        <dbReference type="ARBA" id="ARBA00022729"/>
    </source>
</evidence>
<evidence type="ECO:0008006" key="14">
    <source>
        <dbReference type="Google" id="ProtNLM"/>
    </source>
</evidence>
<dbReference type="AlphaFoldDB" id="A0A507APP6"/>
<comment type="similarity">
    <text evidence="1">Belongs to the multicopper oxidase family.</text>
</comment>
<dbReference type="InterPro" id="IPR045087">
    <property type="entry name" value="Cu-oxidase_fam"/>
</dbReference>
<dbReference type="PROSITE" id="PS00079">
    <property type="entry name" value="MULTICOPPER_OXIDASE1"/>
    <property type="match status" value="1"/>
</dbReference>
<dbReference type="CDD" id="cd13876">
    <property type="entry name" value="CuRO_2_Abr2_like"/>
    <property type="match status" value="1"/>
</dbReference>
<name>A0A507APP6_9PEZI</name>
<dbReference type="PANTHER" id="PTHR11709">
    <property type="entry name" value="MULTI-COPPER OXIDASE"/>
    <property type="match status" value="1"/>
</dbReference>